<gene>
    <name evidence="1" type="ORF">SHERM_22937</name>
</gene>
<dbReference type="OrthoDB" id="408373at2759"/>
<dbReference type="EMBL" id="CACSLK010027751">
    <property type="protein sequence ID" value="CAA0827242.1"/>
    <property type="molecule type" value="Genomic_DNA"/>
</dbReference>
<dbReference type="InterPro" id="IPR029058">
    <property type="entry name" value="AB_hydrolase_fold"/>
</dbReference>
<dbReference type="SUPFAM" id="SSF53474">
    <property type="entry name" value="alpha/beta-Hydrolases"/>
    <property type="match status" value="1"/>
</dbReference>
<dbReference type="Gene3D" id="3.40.50.1820">
    <property type="entry name" value="alpha/beta hydrolase"/>
    <property type="match status" value="1"/>
</dbReference>
<dbReference type="GO" id="GO:0009507">
    <property type="term" value="C:chloroplast"/>
    <property type="evidence" value="ECO:0007669"/>
    <property type="project" value="TreeGrafter"/>
</dbReference>
<keyword evidence="2" id="KW-1185">Reference proteome</keyword>
<name>A0A9N7RFD3_STRHE</name>
<sequence length="228" mass="25931">MLVGFFSCLQIRWIGEKRGKCCSGMYIYGEFWLMFGVGIGCGAFFSEILKQVYADHSTRVDEVFSRIIETTRHPAAAASFASIIFAPQGQLSFDETLTRCKTNKTSVCLMYGKEDPWVRPVWGFQVKCKVPEAPYYEISPAGHCPHDEVPEVVNFLLRGWIRNLESSGSIALPLLDGPESVDFVVTKDMEFSRKGSRKSVRVQYRGSKFSVWNRLTSHFKPLFKERTV</sequence>
<comment type="caution">
    <text evidence="1">The sequence shown here is derived from an EMBL/GenBank/DDBJ whole genome shotgun (WGS) entry which is preliminary data.</text>
</comment>
<dbReference type="GO" id="GO:0015996">
    <property type="term" value="P:chlorophyll catabolic process"/>
    <property type="evidence" value="ECO:0007669"/>
    <property type="project" value="InterPro"/>
</dbReference>
<dbReference type="PANTHER" id="PTHR47280">
    <property type="entry name" value="PHEOPHYTINASE, CHLOROPLASTIC"/>
    <property type="match status" value="1"/>
</dbReference>
<organism evidence="1 2">
    <name type="scientific">Striga hermonthica</name>
    <name type="common">Purple witchweed</name>
    <name type="synonym">Buchnera hermonthica</name>
    <dbReference type="NCBI Taxonomy" id="68872"/>
    <lineage>
        <taxon>Eukaryota</taxon>
        <taxon>Viridiplantae</taxon>
        <taxon>Streptophyta</taxon>
        <taxon>Embryophyta</taxon>
        <taxon>Tracheophyta</taxon>
        <taxon>Spermatophyta</taxon>
        <taxon>Magnoliopsida</taxon>
        <taxon>eudicotyledons</taxon>
        <taxon>Gunneridae</taxon>
        <taxon>Pentapetalae</taxon>
        <taxon>asterids</taxon>
        <taxon>lamiids</taxon>
        <taxon>Lamiales</taxon>
        <taxon>Orobanchaceae</taxon>
        <taxon>Buchnereae</taxon>
        <taxon>Striga</taxon>
    </lineage>
</organism>
<proteinExistence type="predicted"/>
<evidence type="ECO:0000313" key="1">
    <source>
        <dbReference type="EMBL" id="CAA0827242.1"/>
    </source>
</evidence>
<dbReference type="Proteomes" id="UP001153555">
    <property type="component" value="Unassembled WGS sequence"/>
</dbReference>
<dbReference type="PANTHER" id="PTHR47280:SF1">
    <property type="entry name" value="PHEOPHYTINASE, CHLOROPLASTIC"/>
    <property type="match status" value="1"/>
</dbReference>
<accession>A0A9N7RFD3</accession>
<reference evidence="1" key="1">
    <citation type="submission" date="2019-12" db="EMBL/GenBank/DDBJ databases">
        <authorList>
            <person name="Scholes J."/>
        </authorList>
    </citation>
    <scope>NUCLEOTIDE SEQUENCE</scope>
</reference>
<dbReference type="InterPro" id="IPR044211">
    <property type="entry name" value="PPH_chloroplastic"/>
</dbReference>
<evidence type="ECO:0000313" key="2">
    <source>
        <dbReference type="Proteomes" id="UP001153555"/>
    </source>
</evidence>
<dbReference type="GO" id="GO:0080124">
    <property type="term" value="F:pheophytinase activity"/>
    <property type="evidence" value="ECO:0007669"/>
    <property type="project" value="InterPro"/>
</dbReference>
<dbReference type="AlphaFoldDB" id="A0A9N7RFD3"/>
<protein>
    <submittedName>
        <fullName evidence="1">Pheophytinase- chloroplastic</fullName>
    </submittedName>
</protein>